<comment type="caution">
    <text evidence="11">The sequence shown here is derived from an EMBL/GenBank/DDBJ whole genome shotgun (WGS) entry which is preliminary data.</text>
</comment>
<reference evidence="11" key="1">
    <citation type="submission" date="2021-02" db="EMBL/GenBank/DDBJ databases">
        <title>First Annotated Genome of the Yellow-green Alga Tribonema minus.</title>
        <authorList>
            <person name="Mahan K.M."/>
        </authorList>
    </citation>
    <scope>NUCLEOTIDE SEQUENCE</scope>
    <source>
        <strain evidence="11">UTEX B ZZ1240</strain>
    </source>
</reference>
<dbReference type="Gene3D" id="3.30.200.20">
    <property type="entry name" value="Phosphorylase Kinase, domain 1"/>
    <property type="match status" value="1"/>
</dbReference>
<dbReference type="PROSITE" id="PS00108">
    <property type="entry name" value="PROTEIN_KINASE_ST"/>
    <property type="match status" value="1"/>
</dbReference>
<dbReference type="Gene3D" id="1.10.510.10">
    <property type="entry name" value="Transferase(Phosphotransferase) domain 1"/>
    <property type="match status" value="1"/>
</dbReference>
<protein>
    <recommendedName>
        <fullName evidence="1">non-specific serine/threonine protein kinase</fullName>
        <ecNumber evidence="1">2.7.11.1</ecNumber>
    </recommendedName>
</protein>
<keyword evidence="6" id="KW-0067">ATP-binding</keyword>
<dbReference type="FunFam" id="3.30.200.20:FF:000075">
    <property type="entry name" value="Probable serine/threonine-protein kinase WNK1"/>
    <property type="match status" value="1"/>
</dbReference>
<evidence type="ECO:0000256" key="3">
    <source>
        <dbReference type="ARBA" id="ARBA00022679"/>
    </source>
</evidence>
<dbReference type="PROSITE" id="PS50011">
    <property type="entry name" value="PROTEIN_KINASE_DOM"/>
    <property type="match status" value="1"/>
</dbReference>
<evidence type="ECO:0000256" key="2">
    <source>
        <dbReference type="ARBA" id="ARBA00022527"/>
    </source>
</evidence>
<dbReference type="OrthoDB" id="4062651at2759"/>
<comment type="catalytic activity">
    <reaction evidence="7">
        <text>L-threonyl-[protein] + ATP = O-phospho-L-threonyl-[protein] + ADP + H(+)</text>
        <dbReference type="Rhea" id="RHEA:46608"/>
        <dbReference type="Rhea" id="RHEA-COMP:11060"/>
        <dbReference type="Rhea" id="RHEA-COMP:11605"/>
        <dbReference type="ChEBI" id="CHEBI:15378"/>
        <dbReference type="ChEBI" id="CHEBI:30013"/>
        <dbReference type="ChEBI" id="CHEBI:30616"/>
        <dbReference type="ChEBI" id="CHEBI:61977"/>
        <dbReference type="ChEBI" id="CHEBI:456216"/>
        <dbReference type="EC" id="2.7.11.1"/>
    </reaction>
</comment>
<proteinExistence type="predicted"/>
<evidence type="ECO:0000313" key="11">
    <source>
        <dbReference type="EMBL" id="KAG5175072.1"/>
    </source>
</evidence>
<dbReference type="FunFam" id="1.10.510.10:FF:001565">
    <property type="entry name" value="WNK protein kinase"/>
    <property type="match status" value="1"/>
</dbReference>
<evidence type="ECO:0000259" key="10">
    <source>
        <dbReference type="PROSITE" id="PS50011"/>
    </source>
</evidence>
<keyword evidence="5 11" id="KW-0418">Kinase</keyword>
<dbReference type="SMART" id="SM00220">
    <property type="entry name" value="S_TKc"/>
    <property type="match status" value="1"/>
</dbReference>
<sequence length="480" mass="52680">MASAQGSPSNRAIASKQDPGTAAAASTVGGEKTAPASGESRPRTHSAHETGTAATGGGGLSSWAELQAQRNSRGLPKRTHVESSPQGRYLRFEEKLGSGQYKDVYRAYDTSEGIEVAWNAVNITLLPREEKKRIMNEVRLLQNLEHKNLVQFHGSWVNREKEQVIFVTEIVVNGSLKDFINKVEVIRWKVIKRWARQILRGLEYLHTRDIPIIHRDLKCDNIFINGHTGDIRIGDLGLSTSSTRTDKNMSVLGTPEFMAPELYDEAYNEKVDIYAFGMCMLEMITKERPYSECTNAAQIYKRVTAGILPSALWRVQLRTAVDFIRECLDFDASLRPSAAELLQHRFLEERNDDEDNMEVKLGPPLPEGEMLGAGPGGPGGRGVTGGGKQQLTMGGAADALLPDVTHPGMVSHTLNVEVSLPVDWTWGGAAARRDHPGMASPGFEVLMHVEVSLVVRGWTCGCRRCAAVEHGALGDGESRV</sequence>
<dbReference type="SUPFAM" id="SSF56112">
    <property type="entry name" value="Protein kinase-like (PK-like)"/>
    <property type="match status" value="1"/>
</dbReference>
<keyword evidence="12" id="KW-1185">Reference proteome</keyword>
<dbReference type="Pfam" id="PF00069">
    <property type="entry name" value="Pkinase"/>
    <property type="match status" value="1"/>
</dbReference>
<dbReference type="InterPro" id="IPR011009">
    <property type="entry name" value="Kinase-like_dom_sf"/>
</dbReference>
<dbReference type="EMBL" id="JAFCMP010000554">
    <property type="protein sequence ID" value="KAG5175072.1"/>
    <property type="molecule type" value="Genomic_DNA"/>
</dbReference>
<dbReference type="InterPro" id="IPR008271">
    <property type="entry name" value="Ser/Thr_kinase_AS"/>
</dbReference>
<feature type="compositionally biased region" description="Gly residues" evidence="9">
    <location>
        <begin position="371"/>
        <end position="388"/>
    </location>
</feature>
<gene>
    <name evidence="11" type="ORF">JKP88DRAFT_172753</name>
</gene>
<dbReference type="InterPro" id="IPR000719">
    <property type="entry name" value="Prot_kinase_dom"/>
</dbReference>
<keyword evidence="3" id="KW-0808">Transferase</keyword>
<evidence type="ECO:0000256" key="9">
    <source>
        <dbReference type="SAM" id="MobiDB-lite"/>
    </source>
</evidence>
<feature type="domain" description="Protein kinase" evidence="10">
    <location>
        <begin position="90"/>
        <end position="347"/>
    </location>
</feature>
<name>A0A835YJM9_9STRA</name>
<dbReference type="InterPro" id="IPR050588">
    <property type="entry name" value="WNK_Ser-Thr_kinase"/>
</dbReference>
<dbReference type="Proteomes" id="UP000664859">
    <property type="component" value="Unassembled WGS sequence"/>
</dbReference>
<evidence type="ECO:0000256" key="5">
    <source>
        <dbReference type="ARBA" id="ARBA00022777"/>
    </source>
</evidence>
<dbReference type="GO" id="GO:0004674">
    <property type="term" value="F:protein serine/threonine kinase activity"/>
    <property type="evidence" value="ECO:0007669"/>
    <property type="project" value="UniProtKB-KW"/>
</dbReference>
<dbReference type="AlphaFoldDB" id="A0A835YJM9"/>
<feature type="compositionally biased region" description="Polar residues" evidence="9">
    <location>
        <begin position="1"/>
        <end position="12"/>
    </location>
</feature>
<feature type="region of interest" description="Disordered" evidence="9">
    <location>
        <begin position="1"/>
        <end position="60"/>
    </location>
</feature>
<evidence type="ECO:0000256" key="6">
    <source>
        <dbReference type="ARBA" id="ARBA00022840"/>
    </source>
</evidence>
<evidence type="ECO:0000256" key="1">
    <source>
        <dbReference type="ARBA" id="ARBA00012513"/>
    </source>
</evidence>
<feature type="region of interest" description="Disordered" evidence="9">
    <location>
        <begin position="371"/>
        <end position="391"/>
    </location>
</feature>
<evidence type="ECO:0000313" key="12">
    <source>
        <dbReference type="Proteomes" id="UP000664859"/>
    </source>
</evidence>
<accession>A0A835YJM9</accession>
<dbReference type="EC" id="2.7.11.1" evidence="1"/>
<comment type="catalytic activity">
    <reaction evidence="8">
        <text>L-seryl-[protein] + ATP = O-phospho-L-seryl-[protein] + ADP + H(+)</text>
        <dbReference type="Rhea" id="RHEA:17989"/>
        <dbReference type="Rhea" id="RHEA-COMP:9863"/>
        <dbReference type="Rhea" id="RHEA-COMP:11604"/>
        <dbReference type="ChEBI" id="CHEBI:15378"/>
        <dbReference type="ChEBI" id="CHEBI:29999"/>
        <dbReference type="ChEBI" id="CHEBI:30616"/>
        <dbReference type="ChEBI" id="CHEBI:83421"/>
        <dbReference type="ChEBI" id="CHEBI:456216"/>
        <dbReference type="EC" id="2.7.11.1"/>
    </reaction>
</comment>
<keyword evidence="2" id="KW-0723">Serine/threonine-protein kinase</keyword>
<organism evidence="11 12">
    <name type="scientific">Tribonema minus</name>
    <dbReference type="NCBI Taxonomy" id="303371"/>
    <lineage>
        <taxon>Eukaryota</taxon>
        <taxon>Sar</taxon>
        <taxon>Stramenopiles</taxon>
        <taxon>Ochrophyta</taxon>
        <taxon>PX clade</taxon>
        <taxon>Xanthophyceae</taxon>
        <taxon>Tribonematales</taxon>
        <taxon>Tribonemataceae</taxon>
        <taxon>Tribonema</taxon>
    </lineage>
</organism>
<keyword evidence="4" id="KW-0547">Nucleotide-binding</keyword>
<evidence type="ECO:0000256" key="4">
    <source>
        <dbReference type="ARBA" id="ARBA00022741"/>
    </source>
</evidence>
<evidence type="ECO:0000256" key="8">
    <source>
        <dbReference type="ARBA" id="ARBA00048679"/>
    </source>
</evidence>
<dbReference type="GO" id="GO:0005524">
    <property type="term" value="F:ATP binding"/>
    <property type="evidence" value="ECO:0007669"/>
    <property type="project" value="UniProtKB-KW"/>
</dbReference>
<dbReference type="CDD" id="cd13983">
    <property type="entry name" value="STKc_WNK"/>
    <property type="match status" value="1"/>
</dbReference>
<evidence type="ECO:0000256" key="7">
    <source>
        <dbReference type="ARBA" id="ARBA00047899"/>
    </source>
</evidence>
<dbReference type="PANTHER" id="PTHR13902">
    <property type="entry name" value="SERINE/THREONINE-PROTEIN KINASE WNK WITH NO LYSINE -RELATED"/>
    <property type="match status" value="1"/>
</dbReference>